<dbReference type="Proteomes" id="UP000199758">
    <property type="component" value="Unassembled WGS sequence"/>
</dbReference>
<organism evidence="2 3">
    <name type="scientific">Hydrocarboniphaga daqingensis</name>
    <dbReference type="NCBI Taxonomy" id="490188"/>
    <lineage>
        <taxon>Bacteria</taxon>
        <taxon>Pseudomonadati</taxon>
        <taxon>Pseudomonadota</taxon>
        <taxon>Gammaproteobacteria</taxon>
        <taxon>Nevskiales</taxon>
        <taxon>Nevskiaceae</taxon>
        <taxon>Hydrocarboniphaga</taxon>
    </lineage>
</organism>
<dbReference type="Pfam" id="PF02129">
    <property type="entry name" value="Peptidase_S15"/>
    <property type="match status" value="1"/>
</dbReference>
<name>A0A1M5KK75_9GAMM</name>
<dbReference type="STRING" id="490188.SAMN04488068_0615"/>
<dbReference type="AlphaFoldDB" id="A0A1M5KK75"/>
<evidence type="ECO:0000313" key="3">
    <source>
        <dbReference type="Proteomes" id="UP000199758"/>
    </source>
</evidence>
<dbReference type="InterPro" id="IPR000383">
    <property type="entry name" value="Xaa-Pro-like_dom"/>
</dbReference>
<dbReference type="Gene3D" id="3.40.50.1820">
    <property type="entry name" value="alpha/beta hydrolase"/>
    <property type="match status" value="1"/>
</dbReference>
<dbReference type="SUPFAM" id="SSF53474">
    <property type="entry name" value="alpha/beta-Hydrolases"/>
    <property type="match status" value="1"/>
</dbReference>
<gene>
    <name evidence="2" type="ORF">SAMN04488068_0615</name>
</gene>
<evidence type="ECO:0000313" key="2">
    <source>
        <dbReference type="EMBL" id="SHG53197.1"/>
    </source>
</evidence>
<feature type="domain" description="Xaa-Pro dipeptidyl-peptidase-like" evidence="1">
    <location>
        <begin position="33"/>
        <end position="145"/>
    </location>
</feature>
<dbReference type="PANTHER" id="PTHR42103">
    <property type="entry name" value="ALPHA/BETA-HYDROLASES SUPERFAMILY PROTEIN"/>
    <property type="match status" value="1"/>
</dbReference>
<dbReference type="EMBL" id="FQWZ01000001">
    <property type="protein sequence ID" value="SHG53197.1"/>
    <property type="molecule type" value="Genomic_DNA"/>
</dbReference>
<dbReference type="PANTHER" id="PTHR42103:SF2">
    <property type="entry name" value="AB HYDROLASE-1 DOMAIN-CONTAINING PROTEIN"/>
    <property type="match status" value="1"/>
</dbReference>
<proteinExistence type="predicted"/>
<protein>
    <recommendedName>
        <fullName evidence="1">Xaa-Pro dipeptidyl-peptidase-like domain-containing protein</fullName>
    </recommendedName>
</protein>
<accession>A0A1M5KK75</accession>
<keyword evidence="3" id="KW-1185">Reference proteome</keyword>
<sequence>MDTAHPDRAHPDLPAPGAALDLLLPGEAGDLDVILAAPREPARGIAVICHPHPLYGGAMNNKVTYTLAAIALKAGFYALRFNFRGVGRSQGAHDEGRGEMRDTLAMANWLRERVPSSFPLLLAGFSFGGYVSVMAADQADPALLISVAPPFGGRFAYSVRPPQPRCPWLVIHSRDDDVVAFDATAEALGQYPTPPELHVVDGAGHFFNGRLGDIQQAAADFLQRHPPTR</sequence>
<evidence type="ECO:0000259" key="1">
    <source>
        <dbReference type="Pfam" id="PF02129"/>
    </source>
</evidence>
<dbReference type="GO" id="GO:0016787">
    <property type="term" value="F:hydrolase activity"/>
    <property type="evidence" value="ECO:0007669"/>
    <property type="project" value="InterPro"/>
</dbReference>
<dbReference type="RefSeq" id="WP_072893716.1">
    <property type="nucleotide sequence ID" value="NZ_FQWZ01000001.1"/>
</dbReference>
<dbReference type="OrthoDB" id="9800435at2"/>
<dbReference type="InterPro" id="IPR029058">
    <property type="entry name" value="AB_hydrolase_fold"/>
</dbReference>
<reference evidence="2 3" key="1">
    <citation type="submission" date="2016-11" db="EMBL/GenBank/DDBJ databases">
        <authorList>
            <person name="Jaros S."/>
            <person name="Januszkiewicz K."/>
            <person name="Wedrychowicz H."/>
        </authorList>
    </citation>
    <scope>NUCLEOTIDE SEQUENCE [LARGE SCALE GENOMIC DNA]</scope>
    <source>
        <strain evidence="2 3">CGMCC 1.7049</strain>
    </source>
</reference>